<dbReference type="AlphaFoldDB" id="A0A1I7Z9T9"/>
<evidence type="ECO:0000313" key="2">
    <source>
        <dbReference type="Proteomes" id="UP000095287"/>
    </source>
</evidence>
<sequence length="112" mass="12209">MRRSFTLGAIVRSSPARDMAVLRYGGPQQLQCASARKDGNTALAYTAVGDSGGPLVHEHHDIGNNIVEWRLLGITSLGIAANNNFPNVFTRTSLYCTWITEVTNWDVVCSLT</sequence>
<name>A0A1I7Z9T9_9BILA</name>
<dbReference type="Gene3D" id="2.40.10.10">
    <property type="entry name" value="Trypsin-like serine proteases"/>
    <property type="match status" value="1"/>
</dbReference>
<accession>A0A1I7Z9T9</accession>
<dbReference type="GO" id="GO:0006508">
    <property type="term" value="P:proteolysis"/>
    <property type="evidence" value="ECO:0007669"/>
    <property type="project" value="InterPro"/>
</dbReference>
<dbReference type="WBParaSite" id="L893_g24034.t1">
    <property type="protein sequence ID" value="L893_g24034.t1"/>
    <property type="gene ID" value="L893_g24034"/>
</dbReference>
<dbReference type="InterPro" id="IPR043504">
    <property type="entry name" value="Peptidase_S1_PA_chymotrypsin"/>
</dbReference>
<proteinExistence type="predicted"/>
<keyword evidence="2" id="KW-1185">Reference proteome</keyword>
<dbReference type="GO" id="GO:0004252">
    <property type="term" value="F:serine-type endopeptidase activity"/>
    <property type="evidence" value="ECO:0007669"/>
    <property type="project" value="InterPro"/>
</dbReference>
<dbReference type="Proteomes" id="UP000095287">
    <property type="component" value="Unplaced"/>
</dbReference>
<dbReference type="InterPro" id="IPR009003">
    <property type="entry name" value="Peptidase_S1_PA"/>
</dbReference>
<reference evidence="3" key="1">
    <citation type="submission" date="2016-11" db="UniProtKB">
        <authorList>
            <consortium name="WormBaseParasite"/>
        </authorList>
    </citation>
    <scope>IDENTIFICATION</scope>
</reference>
<dbReference type="InterPro" id="IPR001254">
    <property type="entry name" value="Trypsin_dom"/>
</dbReference>
<dbReference type="SUPFAM" id="SSF50494">
    <property type="entry name" value="Trypsin-like serine proteases"/>
    <property type="match status" value="1"/>
</dbReference>
<evidence type="ECO:0000313" key="3">
    <source>
        <dbReference type="WBParaSite" id="L893_g24034.t1"/>
    </source>
</evidence>
<organism evidence="2 3">
    <name type="scientific">Steinernema glaseri</name>
    <dbReference type="NCBI Taxonomy" id="37863"/>
    <lineage>
        <taxon>Eukaryota</taxon>
        <taxon>Metazoa</taxon>
        <taxon>Ecdysozoa</taxon>
        <taxon>Nematoda</taxon>
        <taxon>Chromadorea</taxon>
        <taxon>Rhabditida</taxon>
        <taxon>Tylenchina</taxon>
        <taxon>Panagrolaimomorpha</taxon>
        <taxon>Strongyloidoidea</taxon>
        <taxon>Steinernematidae</taxon>
        <taxon>Steinernema</taxon>
    </lineage>
</organism>
<dbReference type="Pfam" id="PF00089">
    <property type="entry name" value="Trypsin"/>
    <property type="match status" value="1"/>
</dbReference>
<protein>
    <submittedName>
        <fullName evidence="3">Peptidase S1 domain-containing protein</fullName>
    </submittedName>
</protein>
<feature type="domain" description="Peptidase S1" evidence="1">
    <location>
        <begin position="44"/>
        <end position="99"/>
    </location>
</feature>
<evidence type="ECO:0000259" key="1">
    <source>
        <dbReference type="Pfam" id="PF00089"/>
    </source>
</evidence>